<keyword evidence="3" id="KW-0812">Transmembrane</keyword>
<dbReference type="SUPFAM" id="SSF53474">
    <property type="entry name" value="alpha/beta-Hydrolases"/>
    <property type="match status" value="1"/>
</dbReference>
<keyword evidence="6" id="KW-1185">Reference proteome</keyword>
<dbReference type="PANTHER" id="PTHR12482">
    <property type="entry name" value="LIPASE ROG1-RELATED-RELATED"/>
    <property type="match status" value="1"/>
</dbReference>
<dbReference type="Proteomes" id="UP000076871">
    <property type="component" value="Unassembled WGS sequence"/>
</dbReference>
<gene>
    <name evidence="5" type="ORF">LAESUDRAFT_756322</name>
</gene>
<dbReference type="RefSeq" id="XP_040767870.1">
    <property type="nucleotide sequence ID" value="XM_040912151.1"/>
</dbReference>
<feature type="transmembrane region" description="Helical" evidence="3">
    <location>
        <begin position="295"/>
        <end position="318"/>
    </location>
</feature>
<dbReference type="Pfam" id="PF05057">
    <property type="entry name" value="DUF676"/>
    <property type="match status" value="1"/>
</dbReference>
<organism evidence="5 6">
    <name type="scientific">Laetiporus sulphureus 93-53</name>
    <dbReference type="NCBI Taxonomy" id="1314785"/>
    <lineage>
        <taxon>Eukaryota</taxon>
        <taxon>Fungi</taxon>
        <taxon>Dikarya</taxon>
        <taxon>Basidiomycota</taxon>
        <taxon>Agaricomycotina</taxon>
        <taxon>Agaricomycetes</taxon>
        <taxon>Polyporales</taxon>
        <taxon>Laetiporus</taxon>
    </lineage>
</organism>
<dbReference type="InterPro" id="IPR029058">
    <property type="entry name" value="AB_hydrolase_fold"/>
</dbReference>
<evidence type="ECO:0000313" key="5">
    <source>
        <dbReference type="EMBL" id="KZT10130.1"/>
    </source>
</evidence>
<dbReference type="InterPro" id="IPR044294">
    <property type="entry name" value="Lipase-like"/>
</dbReference>
<dbReference type="STRING" id="1314785.A0A165GBW2"/>
<evidence type="ECO:0000313" key="6">
    <source>
        <dbReference type="Proteomes" id="UP000076871"/>
    </source>
</evidence>
<keyword evidence="3" id="KW-1133">Transmembrane helix</keyword>
<dbReference type="AlphaFoldDB" id="A0A165GBW2"/>
<feature type="region of interest" description="Disordered" evidence="2">
    <location>
        <begin position="356"/>
        <end position="392"/>
    </location>
</feature>
<evidence type="ECO:0000256" key="3">
    <source>
        <dbReference type="SAM" id="Phobius"/>
    </source>
</evidence>
<dbReference type="Gene3D" id="3.40.50.1820">
    <property type="entry name" value="alpha/beta hydrolase"/>
    <property type="match status" value="1"/>
</dbReference>
<evidence type="ECO:0000256" key="2">
    <source>
        <dbReference type="SAM" id="MobiDB-lite"/>
    </source>
</evidence>
<accession>A0A165GBW2</accession>
<dbReference type="PANTHER" id="PTHR12482:SF62">
    <property type="entry name" value="LIPASE ROG1-RELATED"/>
    <property type="match status" value="1"/>
</dbReference>
<name>A0A165GBW2_9APHY</name>
<proteinExistence type="inferred from homology"/>
<protein>
    <submittedName>
        <fullName evidence="5">DUF676-domain-containing protein</fullName>
    </submittedName>
</protein>
<dbReference type="InParanoid" id="A0A165GBW2"/>
<comment type="similarity">
    <text evidence="1">Belongs to the putative lipase ROG1 family.</text>
</comment>
<feature type="domain" description="DUF676" evidence="4">
    <location>
        <begin position="4"/>
        <end position="223"/>
    </location>
</feature>
<keyword evidence="3" id="KW-0472">Membrane</keyword>
<sequence length="467" mass="52619">MSAETVHLLVLVHGMWGNPVHLAELHRTITELRGQPSSDPGPDGERLEVLLAETNREDHTYDGVDWGGERVADEVSALYIQAELHLIYEAVKRLEDAGERVTRFSITGYSLGGLVSRYTVGVLHQRKYFDKVKPVNFNTFATPHIGLPRYRNVLSSLTSYLGPKMLSRTGEQFWVVDKWSAHGRPLLEVMADPDRIFYQALCLFEDVRIYANAVNDLTVPYPTAAIEAEDIFLNHMTNGIEIELDDKYAPIIKSYSLPDPPLPPPPPPKRFTLQWLKSFQIPLPPALQFTFPFNILLYISLPVIIPLFLALVLSRLALASRASRLRLELLEKEPSSVERLAKVIARLERSVESAIDDIMDDPGNPPSSFSSPSPPRNDSPNPELGLDPKSKSHLKLGESAPQHVILTDVQLRLVRLLNTLPGLKKERAFIDPVRNAHGSIICRDPQRFEFHKLGEGVLRHWADHFVM</sequence>
<evidence type="ECO:0000256" key="1">
    <source>
        <dbReference type="ARBA" id="ARBA00007920"/>
    </source>
</evidence>
<dbReference type="OrthoDB" id="273452at2759"/>
<dbReference type="GeneID" id="63829179"/>
<dbReference type="EMBL" id="KV427610">
    <property type="protein sequence ID" value="KZT10130.1"/>
    <property type="molecule type" value="Genomic_DNA"/>
</dbReference>
<dbReference type="InterPro" id="IPR007751">
    <property type="entry name" value="DUF676_lipase-like"/>
</dbReference>
<reference evidence="5 6" key="1">
    <citation type="journal article" date="2016" name="Mol. Biol. Evol.">
        <title>Comparative Genomics of Early-Diverging Mushroom-Forming Fungi Provides Insights into the Origins of Lignocellulose Decay Capabilities.</title>
        <authorList>
            <person name="Nagy L.G."/>
            <person name="Riley R."/>
            <person name="Tritt A."/>
            <person name="Adam C."/>
            <person name="Daum C."/>
            <person name="Floudas D."/>
            <person name="Sun H."/>
            <person name="Yadav J.S."/>
            <person name="Pangilinan J."/>
            <person name="Larsson K.H."/>
            <person name="Matsuura K."/>
            <person name="Barry K."/>
            <person name="Labutti K."/>
            <person name="Kuo R."/>
            <person name="Ohm R.A."/>
            <person name="Bhattacharya S.S."/>
            <person name="Shirouzu T."/>
            <person name="Yoshinaga Y."/>
            <person name="Martin F.M."/>
            <person name="Grigoriev I.V."/>
            <person name="Hibbett D.S."/>
        </authorList>
    </citation>
    <scope>NUCLEOTIDE SEQUENCE [LARGE SCALE GENOMIC DNA]</scope>
    <source>
        <strain evidence="5 6">93-53</strain>
    </source>
</reference>
<evidence type="ECO:0000259" key="4">
    <source>
        <dbReference type="Pfam" id="PF05057"/>
    </source>
</evidence>